<dbReference type="PANTHER" id="PTHR30543:SF21">
    <property type="entry name" value="NAD(P)H-DEPENDENT FMN REDUCTASE LOT6"/>
    <property type="match status" value="1"/>
</dbReference>
<dbReference type="RefSeq" id="WP_176159990.1">
    <property type="nucleotide sequence ID" value="NZ_CP054929.1"/>
</dbReference>
<sequence>MTRIGILIGSTRPGRKGTQVARWVHERAARRADAEFEVIDLLDHPLPHLDEPLPALAGRYQHGHTRTWADTVARFDGFVMVTPEYNASMPGVLKNAIDYLYAEWTGKAVGFVSYGVDGGTRAARQLRALCELLQMGAVSPLVALSLHTDFTDQATLQPGAHHVDTLDTLLDHVVAQSAGGRGATLTQREADEAAIGHHFDRIIDAIQSKDLDGLRRLYATDVVSFDIDPPLQHVGVDAKLRNWAKVFTVFQEVSYEVRDLVHTVGDDLAFTHGFGRLSGTLANGTPVGGMWVRATFCFRKIDGDWLVSHDQVSVPLDVSSGQGVVDLEP</sequence>
<evidence type="ECO:0000259" key="2">
    <source>
        <dbReference type="Pfam" id="PF13474"/>
    </source>
</evidence>
<dbReference type="InterPro" id="IPR050712">
    <property type="entry name" value="NAD(P)H-dep_reductase"/>
</dbReference>
<organism evidence="3 4">
    <name type="scientific">Streptomyces buecherae</name>
    <dbReference type="NCBI Taxonomy" id="2763006"/>
    <lineage>
        <taxon>Bacteria</taxon>
        <taxon>Bacillati</taxon>
        <taxon>Actinomycetota</taxon>
        <taxon>Actinomycetes</taxon>
        <taxon>Kitasatosporales</taxon>
        <taxon>Streptomycetaceae</taxon>
        <taxon>Streptomyces</taxon>
    </lineage>
</organism>
<dbReference type="Gene3D" id="3.10.450.50">
    <property type="match status" value="1"/>
</dbReference>
<evidence type="ECO:0000259" key="1">
    <source>
        <dbReference type="Pfam" id="PF03358"/>
    </source>
</evidence>
<dbReference type="Proteomes" id="UP000509303">
    <property type="component" value="Chromosome"/>
</dbReference>
<feature type="domain" description="SnoaL-like" evidence="2">
    <location>
        <begin position="198"/>
        <end position="316"/>
    </location>
</feature>
<reference evidence="3 4" key="1">
    <citation type="submission" date="2020-06" db="EMBL/GenBank/DDBJ databases">
        <title>Genome mining for natural products.</title>
        <authorList>
            <person name="Zhang B."/>
            <person name="Shi J."/>
            <person name="Ge H."/>
        </authorList>
    </citation>
    <scope>NUCLEOTIDE SEQUENCE [LARGE SCALE GENOMIC DNA]</scope>
    <source>
        <strain evidence="3 4">NA00687</strain>
    </source>
</reference>
<dbReference type="EMBL" id="CP054929">
    <property type="protein sequence ID" value="QKW48293.1"/>
    <property type="molecule type" value="Genomic_DNA"/>
</dbReference>
<gene>
    <name evidence="3" type="ORF">HUT08_00655</name>
</gene>
<dbReference type="Pfam" id="PF03358">
    <property type="entry name" value="FMN_red"/>
    <property type="match status" value="1"/>
</dbReference>
<dbReference type="InterPro" id="IPR032710">
    <property type="entry name" value="NTF2-like_dom_sf"/>
</dbReference>
<dbReference type="AlphaFoldDB" id="A0A7H8N1V6"/>
<proteinExistence type="predicted"/>
<dbReference type="SUPFAM" id="SSF54427">
    <property type="entry name" value="NTF2-like"/>
    <property type="match status" value="1"/>
</dbReference>
<dbReference type="Gene3D" id="3.40.50.360">
    <property type="match status" value="1"/>
</dbReference>
<evidence type="ECO:0000313" key="4">
    <source>
        <dbReference type="Proteomes" id="UP000509303"/>
    </source>
</evidence>
<dbReference type="InterPro" id="IPR029039">
    <property type="entry name" value="Flavoprotein-like_sf"/>
</dbReference>
<dbReference type="Pfam" id="PF13474">
    <property type="entry name" value="SnoaL_3"/>
    <property type="match status" value="1"/>
</dbReference>
<evidence type="ECO:0000313" key="3">
    <source>
        <dbReference type="EMBL" id="QKW48293.1"/>
    </source>
</evidence>
<dbReference type="GO" id="GO:0010181">
    <property type="term" value="F:FMN binding"/>
    <property type="evidence" value="ECO:0007669"/>
    <property type="project" value="TreeGrafter"/>
</dbReference>
<dbReference type="GO" id="GO:0005829">
    <property type="term" value="C:cytosol"/>
    <property type="evidence" value="ECO:0007669"/>
    <property type="project" value="TreeGrafter"/>
</dbReference>
<feature type="domain" description="NADPH-dependent FMN reductase-like" evidence="1">
    <location>
        <begin position="3"/>
        <end position="145"/>
    </location>
</feature>
<dbReference type="GO" id="GO:0016491">
    <property type="term" value="F:oxidoreductase activity"/>
    <property type="evidence" value="ECO:0007669"/>
    <property type="project" value="InterPro"/>
</dbReference>
<dbReference type="InterPro" id="IPR037401">
    <property type="entry name" value="SnoaL-like"/>
</dbReference>
<keyword evidence="4" id="KW-1185">Reference proteome</keyword>
<protein>
    <submittedName>
        <fullName evidence="3">NAD(P)H-dependent oxidoreductase</fullName>
    </submittedName>
</protein>
<dbReference type="SUPFAM" id="SSF52218">
    <property type="entry name" value="Flavoproteins"/>
    <property type="match status" value="1"/>
</dbReference>
<dbReference type="InterPro" id="IPR005025">
    <property type="entry name" value="FMN_Rdtase-like_dom"/>
</dbReference>
<accession>A0A7H8N1V6</accession>
<name>A0A7H8N1V6_9ACTN</name>
<dbReference type="PANTHER" id="PTHR30543">
    <property type="entry name" value="CHROMATE REDUCTASE"/>
    <property type="match status" value="1"/>
</dbReference>